<evidence type="ECO:0000256" key="9">
    <source>
        <dbReference type="ARBA" id="ARBA00023031"/>
    </source>
</evidence>
<organism evidence="14">
    <name type="scientific">Digitaria streak virus</name>
    <dbReference type="NCBI Taxonomy" id="10837"/>
    <lineage>
        <taxon>Viruses</taxon>
        <taxon>Monodnaviria</taxon>
        <taxon>Shotokuvirae</taxon>
        <taxon>Cressdnaviricota</taxon>
        <taxon>Repensiviricetes</taxon>
        <taxon>Geplafuvirales</taxon>
        <taxon>Geminiviridae</taxon>
        <taxon>Mastrevirus</taxon>
        <taxon>Mastrevirus digitariae</taxon>
    </lineage>
</organism>
<feature type="compositionally biased region" description="Polar residues" evidence="12">
    <location>
        <begin position="1"/>
        <end position="20"/>
    </location>
</feature>
<evidence type="ECO:0000256" key="13">
    <source>
        <dbReference type="SAM" id="Phobius"/>
    </source>
</evidence>
<keyword evidence="7" id="KW-1043">Host membrane</keyword>
<evidence type="ECO:0000256" key="5">
    <source>
        <dbReference type="ARBA" id="ARBA00022448"/>
    </source>
</evidence>
<comment type="similarity">
    <text evidence="3">Belongs to the mastrevirus movement protein family.</text>
</comment>
<evidence type="ECO:0000256" key="2">
    <source>
        <dbReference type="ARBA" id="ARBA00004379"/>
    </source>
</evidence>
<evidence type="ECO:0000256" key="4">
    <source>
        <dbReference type="ARBA" id="ARBA00014660"/>
    </source>
</evidence>
<dbReference type="RefSeq" id="NP_040962.1">
    <property type="nucleotide sequence ID" value="NC_001478.1"/>
</dbReference>
<evidence type="ECO:0000256" key="6">
    <source>
        <dbReference type="ARBA" id="ARBA00022692"/>
    </source>
</evidence>
<dbReference type="EMBL" id="M23022">
    <property type="protein sequence ID" value="AAA42969.1"/>
    <property type="molecule type" value="Genomic_DNA"/>
</dbReference>
<keyword evidence="9" id="KW-0916">Viral movement protein</keyword>
<dbReference type="OrthoDB" id="27279at10239"/>
<keyword evidence="5" id="KW-0813">Transport</keyword>
<reference evidence="14" key="1">
    <citation type="journal article" date="1987" name="Virology">
        <title>The nucleotide sequence of a geminivirus from Digitaria sanguinalis.</title>
        <authorList>
            <person name="Donson J."/>
            <person name="Accotto G.P."/>
            <person name="Boulton M.I."/>
            <person name="Mullineaux P.M."/>
            <person name="Davies J.W."/>
        </authorList>
    </citation>
    <scope>NUCLEOTIDE SEQUENCE [LARGE SCALE GENOMIC DNA]</scope>
</reference>
<evidence type="ECO:0000313" key="15">
    <source>
        <dbReference type="Proteomes" id="UP000201740"/>
    </source>
</evidence>
<keyword evidence="15" id="KW-1185">Reference proteome</keyword>
<feature type="region of interest" description="Disordered" evidence="12">
    <location>
        <begin position="1"/>
        <end position="22"/>
    </location>
</feature>
<feature type="region of interest" description="Disordered" evidence="12">
    <location>
        <begin position="87"/>
        <end position="109"/>
    </location>
</feature>
<evidence type="ECO:0000313" key="14">
    <source>
        <dbReference type="EMBL" id="AAA42969.1"/>
    </source>
</evidence>
<evidence type="ECO:0000256" key="7">
    <source>
        <dbReference type="ARBA" id="ARBA00022870"/>
    </source>
</evidence>
<dbReference type="GO" id="GO:0046740">
    <property type="term" value="P:transport of virus in host, cell to cell"/>
    <property type="evidence" value="ECO:0007669"/>
    <property type="project" value="UniProtKB-KW"/>
</dbReference>
<dbReference type="Pfam" id="PF01708">
    <property type="entry name" value="Gemini_mov"/>
    <property type="match status" value="1"/>
</dbReference>
<protein>
    <recommendedName>
        <fullName evidence="4">Movement protein</fullName>
    </recommendedName>
</protein>
<evidence type="ECO:0000256" key="11">
    <source>
        <dbReference type="ARBA" id="ARBA00025953"/>
    </source>
</evidence>
<dbReference type="GeneID" id="1489649"/>
<comment type="function">
    <text evidence="1">Involved in the viral transport within, and between cells.</text>
</comment>
<dbReference type="GO" id="GO:0033644">
    <property type="term" value="C:host cell membrane"/>
    <property type="evidence" value="ECO:0007669"/>
    <property type="project" value="UniProtKB-SubCell"/>
</dbReference>
<evidence type="ECO:0000256" key="1">
    <source>
        <dbReference type="ARBA" id="ARBA00002157"/>
    </source>
</evidence>
<dbReference type="GO" id="GO:0016020">
    <property type="term" value="C:membrane"/>
    <property type="evidence" value="ECO:0007669"/>
    <property type="project" value="InterPro"/>
</dbReference>
<evidence type="ECO:0000256" key="8">
    <source>
        <dbReference type="ARBA" id="ARBA00022989"/>
    </source>
</evidence>
<name>Q67565_9GEMI</name>
<evidence type="ECO:0000256" key="12">
    <source>
        <dbReference type="SAM" id="MobiDB-lite"/>
    </source>
</evidence>
<comment type="subcellular location">
    <subcellularLocation>
        <location evidence="2">Host membrane</location>
        <topology evidence="2">Single-pass membrane protein</topology>
    </subcellularLocation>
</comment>
<keyword evidence="10 13" id="KW-0472">Membrane</keyword>
<evidence type="ECO:0000256" key="3">
    <source>
        <dbReference type="ARBA" id="ARBA00010512"/>
    </source>
</evidence>
<evidence type="ECO:0000256" key="10">
    <source>
        <dbReference type="ARBA" id="ARBA00023136"/>
    </source>
</evidence>
<proteinExistence type="inferred from homology"/>
<feature type="transmembrane region" description="Helical" evidence="13">
    <location>
        <begin position="30"/>
        <end position="49"/>
    </location>
</feature>
<keyword evidence="8 13" id="KW-1133">Transmembrane helix</keyword>
<keyword evidence="6 13" id="KW-0812">Transmembrane</keyword>
<comment type="subunit">
    <text evidence="11">Interacts with the capsid protein (CP). Part of a MP-CP-viral DNA complex.</text>
</comment>
<dbReference type="Proteomes" id="UP000201740">
    <property type="component" value="Segment"/>
</dbReference>
<sequence>MEWYQSDTGNQKPQSPTQAPSLPWSRLGEIAILTLLAVLCIYLLYIWVLRDLIFVVRSNRGRVAEELEFGPAETRSALAQSAVVPRSEVVPSQGADPPATESHLPCLHR</sequence>
<dbReference type="KEGG" id="vg:1489649"/>
<dbReference type="InterPro" id="IPR002621">
    <property type="entry name" value="Gemini_mov"/>
</dbReference>
<accession>Q67565</accession>